<comment type="caution">
    <text evidence="2">The sequence shown here is derived from an EMBL/GenBank/DDBJ whole genome shotgun (WGS) entry which is preliminary data.</text>
</comment>
<dbReference type="SUPFAM" id="SSF47413">
    <property type="entry name" value="lambda repressor-like DNA-binding domains"/>
    <property type="match status" value="1"/>
</dbReference>
<dbReference type="Proteomes" id="UP000631312">
    <property type="component" value="Unassembled WGS sequence"/>
</dbReference>
<name>A0ABQ4AQH7_9ACTN</name>
<dbReference type="InterPro" id="IPR001387">
    <property type="entry name" value="Cro/C1-type_HTH"/>
</dbReference>
<dbReference type="Pfam" id="PF13560">
    <property type="entry name" value="HTH_31"/>
    <property type="match status" value="1"/>
</dbReference>
<evidence type="ECO:0000313" key="3">
    <source>
        <dbReference type="Proteomes" id="UP000631312"/>
    </source>
</evidence>
<reference evidence="2 3" key="1">
    <citation type="submission" date="2021-01" db="EMBL/GenBank/DDBJ databases">
        <title>Whole genome shotgun sequence of Actinoplanes lobatus NBRC 12513.</title>
        <authorList>
            <person name="Komaki H."/>
            <person name="Tamura T."/>
        </authorList>
    </citation>
    <scope>NUCLEOTIDE SEQUENCE [LARGE SCALE GENOMIC DNA]</scope>
    <source>
        <strain evidence="2 3">NBRC 12513</strain>
    </source>
</reference>
<dbReference type="CDD" id="cd00093">
    <property type="entry name" value="HTH_XRE"/>
    <property type="match status" value="1"/>
</dbReference>
<sequence length="254" mass="28390">MDRPSTFGEELRRLRDRQGLSLRDLAKLTQHSRTILSEWERDRKPTPDRDTVQRLDTLLHGGGALRAAAEIGGTAVTAALVPEISRHFAGQARVAAEIRRRAAVGEELDLLAVRGLGLIALNDSLLRSWLDSRDKPLRARILLLDPDCDAAGQRAAEIGESPATFTAGIKYTLARLEEVAAAATGLDLEVRLYTRLPVWRILRVDQLMWVGSFAAAWEGHESTMHELVYSERGSLWQGFRRQIDDLFAHARRVI</sequence>
<keyword evidence="3" id="KW-1185">Reference proteome</keyword>
<dbReference type="InterPro" id="IPR010982">
    <property type="entry name" value="Lambda_DNA-bd_dom_sf"/>
</dbReference>
<proteinExistence type="predicted"/>
<protein>
    <recommendedName>
        <fullName evidence="1">HTH cro/C1-type domain-containing protein</fullName>
    </recommendedName>
</protein>
<accession>A0ABQ4AQH7</accession>
<dbReference type="EMBL" id="BOMP01000104">
    <property type="protein sequence ID" value="GIE43248.1"/>
    <property type="molecule type" value="Genomic_DNA"/>
</dbReference>
<feature type="domain" description="HTH cro/C1-type" evidence="1">
    <location>
        <begin position="11"/>
        <end position="55"/>
    </location>
</feature>
<organism evidence="2 3">
    <name type="scientific">Actinoplanes lobatus</name>
    <dbReference type="NCBI Taxonomy" id="113568"/>
    <lineage>
        <taxon>Bacteria</taxon>
        <taxon>Bacillati</taxon>
        <taxon>Actinomycetota</taxon>
        <taxon>Actinomycetes</taxon>
        <taxon>Micromonosporales</taxon>
        <taxon>Micromonosporaceae</taxon>
        <taxon>Actinoplanes</taxon>
    </lineage>
</organism>
<dbReference type="Gene3D" id="1.10.260.40">
    <property type="entry name" value="lambda repressor-like DNA-binding domains"/>
    <property type="match status" value="1"/>
</dbReference>
<evidence type="ECO:0000259" key="1">
    <source>
        <dbReference type="PROSITE" id="PS50943"/>
    </source>
</evidence>
<dbReference type="PROSITE" id="PS50943">
    <property type="entry name" value="HTH_CROC1"/>
    <property type="match status" value="1"/>
</dbReference>
<dbReference type="SMART" id="SM00530">
    <property type="entry name" value="HTH_XRE"/>
    <property type="match status" value="1"/>
</dbReference>
<evidence type="ECO:0000313" key="2">
    <source>
        <dbReference type="EMBL" id="GIE43248.1"/>
    </source>
</evidence>
<gene>
    <name evidence="2" type="ORF">Alo02nite_61460</name>
</gene>